<keyword evidence="3" id="KW-1185">Reference proteome</keyword>
<reference evidence="2" key="1">
    <citation type="submission" date="2018-11" db="EMBL/GenBank/DDBJ databases">
        <authorList>
            <consortium name="Pathogen Informatics"/>
        </authorList>
    </citation>
    <scope>NUCLEOTIDE SEQUENCE</scope>
</reference>
<dbReference type="EMBL" id="CAAALY010259485">
    <property type="protein sequence ID" value="VEL38924.1"/>
    <property type="molecule type" value="Genomic_DNA"/>
</dbReference>
<protein>
    <submittedName>
        <fullName evidence="2">Uncharacterized protein</fullName>
    </submittedName>
</protein>
<evidence type="ECO:0000313" key="2">
    <source>
        <dbReference type="EMBL" id="VEL38924.1"/>
    </source>
</evidence>
<feature type="region of interest" description="Disordered" evidence="1">
    <location>
        <begin position="18"/>
        <end position="43"/>
    </location>
</feature>
<dbReference type="AlphaFoldDB" id="A0A3S5CUQ6"/>
<dbReference type="Proteomes" id="UP000784294">
    <property type="component" value="Unassembled WGS sequence"/>
</dbReference>
<sequence length="620" mass="65561">MSTYLSVNEANRLSLVESFENHPGSSPPLEARLPSSTDSSSSLLNPNCDTPIVIVSQSHSSLAAPPDLSVVSSFQALTSLGPPPSQPVVQTTSMPLCNVSTTEPASSARITTATDFNVPILSLGSAISSEFSHRDESCFLGNTCVHCPYPVNSSSAFASSDATIIGNHLTSVCSTHSSYTCSSSSTVCSFSSSLSSDLKQRISQNVAPRPIILSSGVVDLPNSVNLEATIVPHSSHSSPRVTYSSLSDVTTSACTSSCISPSLNVSSSLKPYILTTTSKEAMTDYNITGVNAKSSMDSSKLVSVSGHFKPNEAVFSSTDDFTTALHSGTTADVLETVAIGSEESKQSPYPLHTSLSSDPSRALVLPQPSVHIPVVSSLNSSNIGDETFLDPFRTCVIRSNLSTLQNLFISATPNDRFSCSALPQDPSFACIPQLAVDVNPTLDSPSGQVPHNSVEVDDPTLDQKLDSDIINPDGEAKETLLPSQSDLLNCRSAFNDEVNSRPELSPDQFSSSESSWTPEPGSAALAIRPSGISVKKYSCSKDGRSTGANLYSGPDWPPVTDLTFTVIEEQIGRAANLPRHPQGRHASAPNGNSNIILLFSLYLIKILVLYEKSNQAYGLA</sequence>
<gene>
    <name evidence="2" type="ORF">PXEA_LOCUS32364</name>
</gene>
<evidence type="ECO:0000313" key="3">
    <source>
        <dbReference type="Proteomes" id="UP000784294"/>
    </source>
</evidence>
<organism evidence="2 3">
    <name type="scientific">Protopolystoma xenopodis</name>
    <dbReference type="NCBI Taxonomy" id="117903"/>
    <lineage>
        <taxon>Eukaryota</taxon>
        <taxon>Metazoa</taxon>
        <taxon>Spiralia</taxon>
        <taxon>Lophotrochozoa</taxon>
        <taxon>Platyhelminthes</taxon>
        <taxon>Monogenea</taxon>
        <taxon>Polyopisthocotylea</taxon>
        <taxon>Polystomatidea</taxon>
        <taxon>Polystomatidae</taxon>
        <taxon>Protopolystoma</taxon>
    </lineage>
</organism>
<feature type="region of interest" description="Disordered" evidence="1">
    <location>
        <begin position="498"/>
        <end position="522"/>
    </location>
</feature>
<comment type="caution">
    <text evidence="2">The sequence shown here is derived from an EMBL/GenBank/DDBJ whole genome shotgun (WGS) entry which is preliminary data.</text>
</comment>
<evidence type="ECO:0000256" key="1">
    <source>
        <dbReference type="SAM" id="MobiDB-lite"/>
    </source>
</evidence>
<accession>A0A3S5CUQ6</accession>
<proteinExistence type="predicted"/>
<feature type="region of interest" description="Disordered" evidence="1">
    <location>
        <begin position="441"/>
        <end position="460"/>
    </location>
</feature>
<name>A0A3S5CUQ6_9PLAT</name>
<feature type="compositionally biased region" description="Polar residues" evidence="1">
    <location>
        <begin position="507"/>
        <end position="517"/>
    </location>
</feature>
<feature type="compositionally biased region" description="Polar residues" evidence="1">
    <location>
        <begin position="441"/>
        <end position="451"/>
    </location>
</feature>